<dbReference type="EMBL" id="FR854089">
    <property type="protein sequence ID" value="CCA86587.1"/>
    <property type="molecule type" value="Genomic_DNA"/>
</dbReference>
<feature type="transmembrane region" description="Helical" evidence="1">
    <location>
        <begin position="74"/>
        <end position="91"/>
    </location>
</feature>
<protein>
    <recommendedName>
        <fullName evidence="3">Transmembrane protein</fullName>
    </recommendedName>
</protein>
<name>G3A7V1_9RALS</name>
<dbReference type="RefSeq" id="WP_197334751.1">
    <property type="nucleotide sequence ID" value="NZ_CP115944.1"/>
</dbReference>
<feature type="transmembrane region" description="Helical" evidence="1">
    <location>
        <begin position="29"/>
        <end position="54"/>
    </location>
</feature>
<reference evidence="2" key="1">
    <citation type="journal article" date="2011" name="PLoS ONE">
        <title>Ralstonia syzygii, the Blood Disease Bacterium and some Asian R. solanacearum strains form a single genomic species despite divergent lifestyles.</title>
        <authorList>
            <person name="Remenant B."/>
            <person name="de Cambiaire J.C."/>
            <person name="Cellier G."/>
            <person name="Jacobs J.M."/>
            <person name="Mangenot S."/>
            <person name="Barbe V."/>
            <person name="Lajus A."/>
            <person name="Vallenet D."/>
            <person name="Medigue C."/>
            <person name="Fegan M."/>
            <person name="Allen C."/>
            <person name="Prior P."/>
        </authorList>
    </citation>
    <scope>NUCLEOTIDE SEQUENCE</scope>
    <source>
        <strain evidence="2">R24</strain>
    </source>
</reference>
<proteinExistence type="predicted"/>
<evidence type="ECO:0000256" key="1">
    <source>
        <dbReference type="SAM" id="Phobius"/>
    </source>
</evidence>
<accession>G3A7V1</accession>
<sequence length="92" mass="10112">MQMESRDSMTRFDRTLPPSRRLFRSRFSAVRLAETVFGWLAKGTLALVGVALVVLSMLSGGVGVPDLPTTRKGWGRLLMAVMAVLGAYHAFK</sequence>
<evidence type="ECO:0008006" key="3">
    <source>
        <dbReference type="Google" id="ProtNLM"/>
    </source>
</evidence>
<reference evidence="2" key="2">
    <citation type="submission" date="2011-04" db="EMBL/GenBank/DDBJ databases">
        <authorList>
            <person name="Genoscope - CEA"/>
        </authorList>
    </citation>
    <scope>NUCLEOTIDE SEQUENCE</scope>
    <source>
        <strain evidence="2">R24</strain>
    </source>
</reference>
<gene>
    <name evidence="2" type="ORF">RALSY_40815</name>
</gene>
<keyword evidence="1" id="KW-0812">Transmembrane</keyword>
<keyword evidence="1" id="KW-0472">Membrane</keyword>
<evidence type="ECO:0000313" key="2">
    <source>
        <dbReference type="EMBL" id="CCA86587.1"/>
    </source>
</evidence>
<keyword evidence="1" id="KW-1133">Transmembrane helix</keyword>
<dbReference type="AlphaFoldDB" id="G3A7V1"/>
<organism evidence="2">
    <name type="scientific">Ralstonia syzygii R24</name>
    <dbReference type="NCBI Taxonomy" id="907261"/>
    <lineage>
        <taxon>Bacteria</taxon>
        <taxon>Pseudomonadati</taxon>
        <taxon>Pseudomonadota</taxon>
        <taxon>Betaproteobacteria</taxon>
        <taxon>Burkholderiales</taxon>
        <taxon>Burkholderiaceae</taxon>
        <taxon>Ralstonia</taxon>
        <taxon>Ralstonia solanacearum species complex</taxon>
    </lineage>
</organism>